<dbReference type="Proteomes" id="UP001419268">
    <property type="component" value="Unassembled WGS sequence"/>
</dbReference>
<gene>
    <name evidence="1" type="ORF">Scep_017091</name>
</gene>
<sequence length="183" mass="20706">MEYYLRETTEGREVFRIEPEIIIALDEENGMKIDVISDKPEKPQIESEEDQPLVLVQPPTFPCTIGTPYKGVIVRELSLIFYTADTFVLDDPNETDCFMLEVSNELLNLKEGAHANYLIKPMLPGNSCHLAHAKRLYQAHASRPLLPASSSRQLSLSFNQESYPILLYVTSPYPDSISRQTTG</sequence>
<dbReference type="EMBL" id="JBBNAG010000007">
    <property type="protein sequence ID" value="KAK9118998.1"/>
    <property type="molecule type" value="Genomic_DNA"/>
</dbReference>
<dbReference type="AlphaFoldDB" id="A0AAP0IQ90"/>
<comment type="caution">
    <text evidence="1">The sequence shown here is derived from an EMBL/GenBank/DDBJ whole genome shotgun (WGS) entry which is preliminary data.</text>
</comment>
<name>A0AAP0IQ90_9MAGN</name>
<keyword evidence="2" id="KW-1185">Reference proteome</keyword>
<organism evidence="1 2">
    <name type="scientific">Stephania cephalantha</name>
    <dbReference type="NCBI Taxonomy" id="152367"/>
    <lineage>
        <taxon>Eukaryota</taxon>
        <taxon>Viridiplantae</taxon>
        <taxon>Streptophyta</taxon>
        <taxon>Embryophyta</taxon>
        <taxon>Tracheophyta</taxon>
        <taxon>Spermatophyta</taxon>
        <taxon>Magnoliopsida</taxon>
        <taxon>Ranunculales</taxon>
        <taxon>Menispermaceae</taxon>
        <taxon>Menispermoideae</taxon>
        <taxon>Cissampelideae</taxon>
        <taxon>Stephania</taxon>
    </lineage>
</organism>
<proteinExistence type="predicted"/>
<evidence type="ECO:0000313" key="1">
    <source>
        <dbReference type="EMBL" id="KAK9118998.1"/>
    </source>
</evidence>
<evidence type="ECO:0000313" key="2">
    <source>
        <dbReference type="Proteomes" id="UP001419268"/>
    </source>
</evidence>
<accession>A0AAP0IQ90</accession>
<reference evidence="1 2" key="1">
    <citation type="submission" date="2024-01" db="EMBL/GenBank/DDBJ databases">
        <title>Genome assemblies of Stephania.</title>
        <authorList>
            <person name="Yang L."/>
        </authorList>
    </citation>
    <scope>NUCLEOTIDE SEQUENCE [LARGE SCALE GENOMIC DNA]</scope>
    <source>
        <strain evidence="1">JXDWG</strain>
        <tissue evidence="1">Leaf</tissue>
    </source>
</reference>
<protein>
    <submittedName>
        <fullName evidence="1">Uncharacterized protein</fullName>
    </submittedName>
</protein>